<feature type="transmembrane region" description="Helical" evidence="1">
    <location>
        <begin position="77"/>
        <end position="97"/>
    </location>
</feature>
<evidence type="ECO:0000313" key="4">
    <source>
        <dbReference type="WBParaSite" id="HPLM_0001783901-mRNA-1"/>
    </source>
</evidence>
<dbReference type="WBParaSite" id="HPLM_0001783901-mRNA-1">
    <property type="protein sequence ID" value="HPLM_0001783901-mRNA-1"/>
    <property type="gene ID" value="HPLM_0001783901"/>
</dbReference>
<dbReference type="EMBL" id="UZAF01020173">
    <property type="protein sequence ID" value="VDO67172.1"/>
    <property type="molecule type" value="Genomic_DNA"/>
</dbReference>
<dbReference type="OrthoDB" id="5865968at2759"/>
<feature type="transmembrane region" description="Helical" evidence="1">
    <location>
        <begin position="137"/>
        <end position="158"/>
    </location>
</feature>
<evidence type="ECO:0000313" key="3">
    <source>
        <dbReference type="Proteomes" id="UP000268014"/>
    </source>
</evidence>
<keyword evidence="1" id="KW-0472">Membrane</keyword>
<accession>A0A0N4X0P1</accession>
<feature type="transmembrane region" description="Helical" evidence="1">
    <location>
        <begin position="104"/>
        <end position="125"/>
    </location>
</feature>
<sequence>MEIQSVYHSIVRDYATNHNLYCCGRDLRPVKAKEVAPFAPGRTHCTWTAYCSQLYAVARTFEQLVQIPLPCHFCRHILVQPLILLLFISLIIIIGLISRAIGAFTLQAIVPILCYLPTILMSAFVQTFKTEIVFIEYLMLCFGALPSVIDPLITIYFVPSYRKWFKEKFLKRLLLTKVVRQSTIINSHEPVFNFKVRSITALTRVVHN</sequence>
<reference evidence="2 3" key="2">
    <citation type="submission" date="2018-11" db="EMBL/GenBank/DDBJ databases">
        <authorList>
            <consortium name="Pathogen Informatics"/>
        </authorList>
    </citation>
    <scope>NUCLEOTIDE SEQUENCE [LARGE SCALE GENOMIC DNA]</scope>
    <source>
        <strain evidence="2 3">MHpl1</strain>
    </source>
</reference>
<protein>
    <submittedName>
        <fullName evidence="4">G_PROTEIN_RECEP_F1_2 domain-containing protein</fullName>
    </submittedName>
</protein>
<gene>
    <name evidence="2" type="ORF">HPLM_LOCUS17831</name>
</gene>
<name>A0A0N4X0P1_HAEPC</name>
<keyword evidence="1" id="KW-1133">Transmembrane helix</keyword>
<dbReference type="AlphaFoldDB" id="A0A0N4X0P1"/>
<dbReference type="InterPro" id="IPR019421">
    <property type="entry name" value="7TM_GPCR_serpentine_rcpt_Srd"/>
</dbReference>
<evidence type="ECO:0000256" key="1">
    <source>
        <dbReference type="SAM" id="Phobius"/>
    </source>
</evidence>
<organism evidence="4">
    <name type="scientific">Haemonchus placei</name>
    <name type="common">Barber's pole worm</name>
    <dbReference type="NCBI Taxonomy" id="6290"/>
    <lineage>
        <taxon>Eukaryota</taxon>
        <taxon>Metazoa</taxon>
        <taxon>Ecdysozoa</taxon>
        <taxon>Nematoda</taxon>
        <taxon>Chromadorea</taxon>
        <taxon>Rhabditida</taxon>
        <taxon>Rhabditina</taxon>
        <taxon>Rhabditomorpha</taxon>
        <taxon>Strongyloidea</taxon>
        <taxon>Trichostrongylidae</taxon>
        <taxon>Haemonchus</taxon>
    </lineage>
</organism>
<proteinExistence type="predicted"/>
<dbReference type="Proteomes" id="UP000268014">
    <property type="component" value="Unassembled WGS sequence"/>
</dbReference>
<keyword evidence="1" id="KW-0812">Transmembrane</keyword>
<reference evidence="4" key="1">
    <citation type="submission" date="2017-02" db="UniProtKB">
        <authorList>
            <consortium name="WormBaseParasite"/>
        </authorList>
    </citation>
    <scope>IDENTIFICATION</scope>
</reference>
<dbReference type="Pfam" id="PF10317">
    <property type="entry name" value="7TM_GPCR_Srd"/>
    <property type="match status" value="1"/>
</dbReference>
<dbReference type="SUPFAM" id="SSF81321">
    <property type="entry name" value="Family A G protein-coupled receptor-like"/>
    <property type="match status" value="1"/>
</dbReference>
<evidence type="ECO:0000313" key="2">
    <source>
        <dbReference type="EMBL" id="VDO67172.1"/>
    </source>
</evidence>
<keyword evidence="3" id="KW-1185">Reference proteome</keyword>